<dbReference type="EMBL" id="WOWK01000058">
    <property type="protein sequence ID" value="KAF0322714.1"/>
    <property type="molecule type" value="Genomic_DNA"/>
</dbReference>
<feature type="compositionally biased region" description="Basic and acidic residues" evidence="1">
    <location>
        <begin position="156"/>
        <end position="165"/>
    </location>
</feature>
<accession>A0A8H3W8Z8</accession>
<feature type="region of interest" description="Disordered" evidence="1">
    <location>
        <begin position="78"/>
        <end position="165"/>
    </location>
</feature>
<feature type="compositionally biased region" description="Low complexity" evidence="1">
    <location>
        <begin position="9"/>
        <end position="32"/>
    </location>
</feature>
<evidence type="ECO:0000313" key="3">
    <source>
        <dbReference type="EMBL" id="KAF0322714.1"/>
    </source>
</evidence>
<sequence length="165" mass="17346">MADRWVVDPSRTTSTTQSTTSLPTTSPTLPFTNLASAPPSNTRLSDGALGGIIAASVIVSLLLVGLLWLIWRRRRNGRASKAIDTEGSAESLGTDAEGMSRGDTSGNVPVEDSPTEPVTRGRDPTPRPLPTTALGNQDEPTAAALNKSPGPGIPRSSREPRFSEE</sequence>
<evidence type="ECO:0000256" key="2">
    <source>
        <dbReference type="SAM" id="Phobius"/>
    </source>
</evidence>
<feature type="region of interest" description="Disordered" evidence="1">
    <location>
        <begin position="1"/>
        <end position="39"/>
    </location>
</feature>
<proteinExistence type="predicted"/>
<comment type="caution">
    <text evidence="3">The sequence shown here is derived from an EMBL/GenBank/DDBJ whole genome shotgun (WGS) entry which is preliminary data.</text>
</comment>
<dbReference type="Proteomes" id="UP000434172">
    <property type="component" value="Unassembled WGS sequence"/>
</dbReference>
<keyword evidence="2" id="KW-1133">Transmembrane helix</keyword>
<reference evidence="3 4" key="1">
    <citation type="submission" date="2019-12" db="EMBL/GenBank/DDBJ databases">
        <title>A genome sequence resource for the geographically widespread anthracnose pathogen Colletotrichum asianum.</title>
        <authorList>
            <person name="Meng Y."/>
        </authorList>
    </citation>
    <scope>NUCLEOTIDE SEQUENCE [LARGE SCALE GENOMIC DNA]</scope>
    <source>
        <strain evidence="3 4">ICMP 18580</strain>
    </source>
</reference>
<keyword evidence="2" id="KW-0472">Membrane</keyword>
<keyword evidence="4" id="KW-1185">Reference proteome</keyword>
<organism evidence="3 4">
    <name type="scientific">Colletotrichum asianum</name>
    <dbReference type="NCBI Taxonomy" id="702518"/>
    <lineage>
        <taxon>Eukaryota</taxon>
        <taxon>Fungi</taxon>
        <taxon>Dikarya</taxon>
        <taxon>Ascomycota</taxon>
        <taxon>Pezizomycotina</taxon>
        <taxon>Sordariomycetes</taxon>
        <taxon>Hypocreomycetidae</taxon>
        <taxon>Glomerellales</taxon>
        <taxon>Glomerellaceae</taxon>
        <taxon>Colletotrichum</taxon>
        <taxon>Colletotrichum gloeosporioides species complex</taxon>
    </lineage>
</organism>
<feature type="transmembrane region" description="Helical" evidence="2">
    <location>
        <begin position="48"/>
        <end position="71"/>
    </location>
</feature>
<gene>
    <name evidence="3" type="ORF">GQ607_009955</name>
</gene>
<dbReference type="AlphaFoldDB" id="A0A8H3W8Z8"/>
<protein>
    <submittedName>
        <fullName evidence="3">Uncharacterized protein</fullName>
    </submittedName>
</protein>
<evidence type="ECO:0000256" key="1">
    <source>
        <dbReference type="SAM" id="MobiDB-lite"/>
    </source>
</evidence>
<evidence type="ECO:0000313" key="4">
    <source>
        <dbReference type="Proteomes" id="UP000434172"/>
    </source>
</evidence>
<name>A0A8H3W8Z8_9PEZI</name>
<keyword evidence="2" id="KW-0812">Transmembrane</keyword>